<evidence type="ECO:0000313" key="2">
    <source>
        <dbReference type="EMBL" id="KAJ3999522.1"/>
    </source>
</evidence>
<reference evidence="2" key="1">
    <citation type="submission" date="2022-08" db="EMBL/GenBank/DDBJ databases">
        <authorList>
            <consortium name="DOE Joint Genome Institute"/>
            <person name="Min B."/>
            <person name="Riley R."/>
            <person name="Sierra-Patev S."/>
            <person name="Naranjo-Ortiz M."/>
            <person name="Looney B."/>
            <person name="Konkel Z."/>
            <person name="Slot J.C."/>
            <person name="Sakamoto Y."/>
            <person name="Steenwyk J.L."/>
            <person name="Rokas A."/>
            <person name="Carro J."/>
            <person name="Camarero S."/>
            <person name="Ferreira P."/>
            <person name="Molpeceres G."/>
            <person name="Ruiz-Duenas F.J."/>
            <person name="Serrano A."/>
            <person name="Henrissat B."/>
            <person name="Drula E."/>
            <person name="Hughes K.W."/>
            <person name="Mata J.L."/>
            <person name="Ishikawa N.K."/>
            <person name="Vargas-Isla R."/>
            <person name="Ushijima S."/>
            <person name="Smith C.A."/>
            <person name="Ahrendt S."/>
            <person name="Andreopoulos W."/>
            <person name="He G."/>
            <person name="Labutti K."/>
            <person name="Lipzen A."/>
            <person name="Ng V."/>
            <person name="Sandor L."/>
            <person name="Barry K."/>
            <person name="Martinez A.T."/>
            <person name="Xiao Y."/>
            <person name="Gibbons J.G."/>
            <person name="Terashima K."/>
            <person name="Hibbett D.S."/>
            <person name="Grigoriev I.V."/>
        </authorList>
    </citation>
    <scope>NUCLEOTIDE SEQUENCE</scope>
    <source>
        <strain evidence="2">TFB10827</strain>
    </source>
</reference>
<keyword evidence="3" id="KW-1185">Reference proteome</keyword>
<organism evidence="2 3">
    <name type="scientific">Lentinula boryana</name>
    <dbReference type="NCBI Taxonomy" id="40481"/>
    <lineage>
        <taxon>Eukaryota</taxon>
        <taxon>Fungi</taxon>
        <taxon>Dikarya</taxon>
        <taxon>Basidiomycota</taxon>
        <taxon>Agaricomycotina</taxon>
        <taxon>Agaricomycetes</taxon>
        <taxon>Agaricomycetidae</taxon>
        <taxon>Agaricales</taxon>
        <taxon>Marasmiineae</taxon>
        <taxon>Omphalotaceae</taxon>
        <taxon>Lentinula</taxon>
    </lineage>
</organism>
<comment type="caution">
    <text evidence="2">The sequence shown here is derived from an EMBL/GenBank/DDBJ whole genome shotgun (WGS) entry which is preliminary data.</text>
</comment>
<accession>A0ABQ8QM43</accession>
<feature type="compositionally biased region" description="Polar residues" evidence="1">
    <location>
        <begin position="1"/>
        <end position="12"/>
    </location>
</feature>
<feature type="compositionally biased region" description="Polar residues" evidence="1">
    <location>
        <begin position="19"/>
        <end position="35"/>
    </location>
</feature>
<dbReference type="Proteomes" id="UP001163828">
    <property type="component" value="Unassembled WGS sequence"/>
</dbReference>
<feature type="region of interest" description="Disordered" evidence="1">
    <location>
        <begin position="58"/>
        <end position="115"/>
    </location>
</feature>
<feature type="compositionally biased region" description="Polar residues" evidence="1">
    <location>
        <begin position="138"/>
        <end position="148"/>
    </location>
</feature>
<gene>
    <name evidence="2" type="ORF">F5050DRAFT_1900732</name>
</gene>
<sequence length="269" mass="29021">MNHPKQPQTPQNGECLPRSSASAGHSHTSQFTTISGVYFPGASKLSFSGRSEFNSIKGDLYLDHTGPENIEEDPPDASQQENLSSSRSSRRGPNPQRAPNTSFEGTFFPGASGLQFSGEQRFNNVEGTMVKTYRSRHSTGNDASAQKPRTSDPPQKGHKKPSPSSSQPPPNTSPSQGINGDFFAGVHDAVFAGRNEFNAVDHWNDDYCSTEVQVSVVIRKKGLTQIPPAPPVLQTAVIVPLPVHCGTVAKVPMSEKVMNGEIAIMMYAQ</sequence>
<feature type="region of interest" description="Disordered" evidence="1">
    <location>
        <begin position="135"/>
        <end position="180"/>
    </location>
</feature>
<evidence type="ECO:0000313" key="3">
    <source>
        <dbReference type="Proteomes" id="UP001163828"/>
    </source>
</evidence>
<name>A0ABQ8QM43_9AGAR</name>
<evidence type="ECO:0000256" key="1">
    <source>
        <dbReference type="SAM" id="MobiDB-lite"/>
    </source>
</evidence>
<protein>
    <submittedName>
        <fullName evidence="2">Uncharacterized protein</fullName>
    </submittedName>
</protein>
<dbReference type="EMBL" id="MU790537">
    <property type="protein sequence ID" value="KAJ3999522.1"/>
    <property type="molecule type" value="Genomic_DNA"/>
</dbReference>
<feature type="region of interest" description="Disordered" evidence="1">
    <location>
        <begin position="1"/>
        <end position="35"/>
    </location>
</feature>
<proteinExistence type="predicted"/>